<dbReference type="InterPro" id="IPR036855">
    <property type="entry name" value="Znf_CCCH_sf"/>
</dbReference>
<keyword evidence="4 5" id="KW-0694">RNA-binding</keyword>
<feature type="domain" description="C3H1-type" evidence="10">
    <location>
        <begin position="218"/>
        <end position="245"/>
    </location>
</feature>
<dbReference type="InterPro" id="IPR000571">
    <property type="entry name" value="Znf_CCCH"/>
</dbReference>
<accession>A0A9W7XH16</accession>
<dbReference type="SMART" id="SM00360">
    <property type="entry name" value="RRM"/>
    <property type="match status" value="1"/>
</dbReference>
<dbReference type="SMART" id="SM00356">
    <property type="entry name" value="ZnF_C3H1"/>
    <property type="match status" value="1"/>
</dbReference>
<evidence type="ECO:0000256" key="2">
    <source>
        <dbReference type="ARBA" id="ARBA00022771"/>
    </source>
</evidence>
<evidence type="ECO:0000259" key="10">
    <source>
        <dbReference type="PROSITE" id="PS50103"/>
    </source>
</evidence>
<dbReference type="CDD" id="cd12257">
    <property type="entry name" value="RRM1_RBM26_like"/>
    <property type="match status" value="1"/>
</dbReference>
<feature type="region of interest" description="Disordered" evidence="8">
    <location>
        <begin position="497"/>
        <end position="526"/>
    </location>
</feature>
<dbReference type="SUPFAM" id="SSF90229">
    <property type="entry name" value="CCCH zinc finger"/>
    <property type="match status" value="1"/>
</dbReference>
<keyword evidence="2 6" id="KW-0863">Zinc-finger</keyword>
<dbReference type="Gene3D" id="4.10.1000.10">
    <property type="entry name" value="Zinc finger, CCCH-type"/>
    <property type="match status" value="1"/>
</dbReference>
<dbReference type="PROSITE" id="PS50102">
    <property type="entry name" value="RRM"/>
    <property type="match status" value="1"/>
</dbReference>
<feature type="coiled-coil region" evidence="7">
    <location>
        <begin position="558"/>
        <end position="585"/>
    </location>
</feature>
<dbReference type="PANTHER" id="PTHR14398">
    <property type="entry name" value="RNA RECOGNITION RRM/RNP DOMAIN"/>
    <property type="match status" value="1"/>
</dbReference>
<evidence type="ECO:0000256" key="5">
    <source>
        <dbReference type="PROSITE-ProRule" id="PRU00176"/>
    </source>
</evidence>
<evidence type="ECO:0000313" key="11">
    <source>
        <dbReference type="EMBL" id="KAJ1643347.1"/>
    </source>
</evidence>
<evidence type="ECO:0000256" key="3">
    <source>
        <dbReference type="ARBA" id="ARBA00022833"/>
    </source>
</evidence>
<dbReference type="GO" id="GO:0008270">
    <property type="term" value="F:zinc ion binding"/>
    <property type="evidence" value="ECO:0007669"/>
    <property type="project" value="UniProtKB-KW"/>
</dbReference>
<dbReference type="Pfam" id="PF00076">
    <property type="entry name" value="RRM_1"/>
    <property type="match status" value="1"/>
</dbReference>
<feature type="region of interest" description="Disordered" evidence="8">
    <location>
        <begin position="80"/>
        <end position="191"/>
    </location>
</feature>
<gene>
    <name evidence="11" type="ORF">LPJ64_004873</name>
</gene>
<evidence type="ECO:0000256" key="1">
    <source>
        <dbReference type="ARBA" id="ARBA00022723"/>
    </source>
</evidence>
<dbReference type="InterPro" id="IPR045137">
    <property type="entry name" value="RBM26/27"/>
</dbReference>
<dbReference type="Proteomes" id="UP001145021">
    <property type="component" value="Unassembled WGS sequence"/>
</dbReference>
<organism evidence="11 12">
    <name type="scientific">Coemansia asiatica</name>
    <dbReference type="NCBI Taxonomy" id="1052880"/>
    <lineage>
        <taxon>Eukaryota</taxon>
        <taxon>Fungi</taxon>
        <taxon>Fungi incertae sedis</taxon>
        <taxon>Zoopagomycota</taxon>
        <taxon>Kickxellomycotina</taxon>
        <taxon>Kickxellomycetes</taxon>
        <taxon>Kickxellales</taxon>
        <taxon>Kickxellaceae</taxon>
        <taxon>Coemansia</taxon>
    </lineage>
</organism>
<evidence type="ECO:0000259" key="9">
    <source>
        <dbReference type="PROSITE" id="PS50102"/>
    </source>
</evidence>
<dbReference type="Gene3D" id="3.30.70.330">
    <property type="match status" value="1"/>
</dbReference>
<keyword evidence="12" id="KW-1185">Reference proteome</keyword>
<keyword evidence="7" id="KW-0175">Coiled coil</keyword>
<dbReference type="PANTHER" id="PTHR14398:SF0">
    <property type="entry name" value="ZINC FINGER PROTEIN SWM"/>
    <property type="match status" value="1"/>
</dbReference>
<dbReference type="SUPFAM" id="SSF54928">
    <property type="entry name" value="RNA-binding domain, RBD"/>
    <property type="match status" value="1"/>
</dbReference>
<sequence>MTLFDEKDENLVKLFLFDKIKHFADNDPSIMTDYVMMTLQNDMSESELREHCKTDLAEFFGDQAPSFVDSLFSSLKNKEYMSSNSKNGNSGSSAHRSGSSKTHHSSSHRHASPDRNGSSGSRRRSSRSPIRDRYRDSERSRRSRGESRSPDHRRSHRERRDSTATNNASLLDGPLEPSKPTTTQNLQQQQQHNLIVAQHQQHQQQMQQQMQQVQQMHKKRRACYDFMRKGQCQRGDACTYAHVTAEAAQEMGMQVPANIIAQGATAAGTMPHPAANAFMMQQAAGGFMPHNPMIQQQQRPGFFPGQMRPPMQNTGHPQMISDPHQYSATAVFVSNIPDEFLNEATVRDFFGRFGEIKEVRLDFQRHSATVDYADAASQTQALNTPEAVFNNRFVRVLKARAVQGLPSDPAGAAASNGEASVHPAASVPGAAQNSNAVVNSSASQPPMWRPKSAAIKKAELIEKYVEQQKELMKKLTTTKDMSAQTRKIIMDSINQIQKKIDDIRKPKTTAPTDNSKPAEHPAAQPSEAITEYAAGGAEEETHQDAVTQSDHPSNAAQLDAIESEKQALQEKLKALQQEAARMGVTVSARGAHRGAHRGTSTRGGMANRGSMSLDKRPRALVLRNLSQEAAERLDSEMAQFGEVESIEKMEEDSGERPPFAYCVRFKARWEAENAMKVVDSLDSFAGVTVEWNSQ</sequence>
<dbReference type="PROSITE" id="PS50103">
    <property type="entry name" value="ZF_C3H1"/>
    <property type="match status" value="1"/>
</dbReference>
<feature type="region of interest" description="Disordered" evidence="8">
    <location>
        <begin position="589"/>
        <end position="611"/>
    </location>
</feature>
<dbReference type="AlphaFoldDB" id="A0A9W7XH16"/>
<evidence type="ECO:0000313" key="12">
    <source>
        <dbReference type="Proteomes" id="UP001145021"/>
    </source>
</evidence>
<keyword evidence="3 6" id="KW-0862">Zinc</keyword>
<comment type="caution">
    <text evidence="11">The sequence shown here is derived from an EMBL/GenBank/DDBJ whole genome shotgun (WGS) entry which is preliminary data.</text>
</comment>
<proteinExistence type="predicted"/>
<dbReference type="Pfam" id="PF00642">
    <property type="entry name" value="zf-CCCH"/>
    <property type="match status" value="1"/>
</dbReference>
<evidence type="ECO:0000256" key="7">
    <source>
        <dbReference type="SAM" id="Coils"/>
    </source>
</evidence>
<protein>
    <recommendedName>
        <fullName evidence="13">C3H1-type domain-containing protein</fullName>
    </recommendedName>
</protein>
<evidence type="ECO:0000256" key="4">
    <source>
        <dbReference type="ARBA" id="ARBA00022884"/>
    </source>
</evidence>
<dbReference type="InterPro" id="IPR012677">
    <property type="entry name" value="Nucleotide-bd_a/b_plait_sf"/>
</dbReference>
<feature type="compositionally biased region" description="Low complexity" evidence="8">
    <location>
        <begin position="82"/>
        <end position="100"/>
    </location>
</feature>
<dbReference type="InterPro" id="IPR000504">
    <property type="entry name" value="RRM_dom"/>
</dbReference>
<feature type="compositionally biased region" description="Basic and acidic residues" evidence="8">
    <location>
        <begin position="129"/>
        <end position="162"/>
    </location>
</feature>
<evidence type="ECO:0000256" key="6">
    <source>
        <dbReference type="PROSITE-ProRule" id="PRU00723"/>
    </source>
</evidence>
<evidence type="ECO:0000256" key="8">
    <source>
        <dbReference type="SAM" id="MobiDB-lite"/>
    </source>
</evidence>
<reference evidence="11" key="1">
    <citation type="submission" date="2022-07" db="EMBL/GenBank/DDBJ databases">
        <title>Phylogenomic reconstructions and comparative analyses of Kickxellomycotina fungi.</title>
        <authorList>
            <person name="Reynolds N.K."/>
            <person name="Stajich J.E."/>
            <person name="Barry K."/>
            <person name="Grigoriev I.V."/>
            <person name="Crous P."/>
            <person name="Smith M.E."/>
        </authorList>
    </citation>
    <scope>NUCLEOTIDE SEQUENCE</scope>
    <source>
        <strain evidence="11">NBRC 105413</strain>
    </source>
</reference>
<evidence type="ECO:0008006" key="13">
    <source>
        <dbReference type="Google" id="ProtNLM"/>
    </source>
</evidence>
<feature type="compositionally biased region" description="Basic residues" evidence="8">
    <location>
        <begin position="101"/>
        <end position="110"/>
    </location>
</feature>
<feature type="domain" description="RRM" evidence="9">
    <location>
        <begin position="329"/>
        <end position="401"/>
    </location>
</feature>
<dbReference type="GO" id="GO:0003723">
    <property type="term" value="F:RNA binding"/>
    <property type="evidence" value="ECO:0007669"/>
    <property type="project" value="UniProtKB-UniRule"/>
</dbReference>
<dbReference type="GO" id="GO:0005634">
    <property type="term" value="C:nucleus"/>
    <property type="evidence" value="ECO:0007669"/>
    <property type="project" value="TreeGrafter"/>
</dbReference>
<keyword evidence="1 6" id="KW-0479">Metal-binding</keyword>
<feature type="zinc finger region" description="C3H1-type" evidence="6">
    <location>
        <begin position="218"/>
        <end position="245"/>
    </location>
</feature>
<dbReference type="EMBL" id="JANBOH010000265">
    <property type="protein sequence ID" value="KAJ1643347.1"/>
    <property type="molecule type" value="Genomic_DNA"/>
</dbReference>
<name>A0A9W7XH16_9FUNG</name>
<dbReference type="InterPro" id="IPR035979">
    <property type="entry name" value="RBD_domain_sf"/>
</dbReference>